<evidence type="ECO:0000256" key="10">
    <source>
        <dbReference type="ARBA" id="ARBA00023180"/>
    </source>
</evidence>
<dbReference type="Pfam" id="PF02709">
    <property type="entry name" value="Glyco_transf_7C"/>
    <property type="match status" value="1"/>
</dbReference>
<dbReference type="InterPro" id="IPR003859">
    <property type="entry name" value="Galactosyl_T"/>
</dbReference>
<feature type="domain" description="Galactosyltransferase N-terminal" evidence="13">
    <location>
        <begin position="41"/>
        <end position="135"/>
    </location>
</feature>
<evidence type="ECO:0000256" key="9">
    <source>
        <dbReference type="ARBA" id="ARBA00023136"/>
    </source>
</evidence>
<evidence type="ECO:0000256" key="6">
    <source>
        <dbReference type="ARBA" id="ARBA00022692"/>
    </source>
</evidence>
<protein>
    <submittedName>
        <fullName evidence="14">Uncharacterized protein</fullName>
    </submittedName>
</protein>
<evidence type="ECO:0000256" key="1">
    <source>
        <dbReference type="ARBA" id="ARBA00004606"/>
    </source>
</evidence>
<dbReference type="AlphaFoldDB" id="A0A9W7EFN8"/>
<comment type="pathway">
    <text evidence="2">Protein modification; protein glycosylation.</text>
</comment>
<organism evidence="14 15">
    <name type="scientific">Triparma retinervis</name>
    <dbReference type="NCBI Taxonomy" id="2557542"/>
    <lineage>
        <taxon>Eukaryota</taxon>
        <taxon>Sar</taxon>
        <taxon>Stramenopiles</taxon>
        <taxon>Ochrophyta</taxon>
        <taxon>Bolidophyceae</taxon>
        <taxon>Parmales</taxon>
        <taxon>Triparmaceae</taxon>
        <taxon>Triparma</taxon>
    </lineage>
</organism>
<evidence type="ECO:0000256" key="2">
    <source>
        <dbReference type="ARBA" id="ARBA00004922"/>
    </source>
</evidence>
<feature type="domain" description="Galactosyltransferase C-terminal" evidence="11">
    <location>
        <begin position="142"/>
        <end position="217"/>
    </location>
</feature>
<keyword evidence="6" id="KW-0812">Transmembrane</keyword>
<comment type="caution">
    <text evidence="14">The sequence shown here is derived from an EMBL/GenBank/DDBJ whole genome shotgun (WGS) entry which is preliminary data.</text>
</comment>
<keyword evidence="7" id="KW-0735">Signal-anchor</keyword>
<evidence type="ECO:0000256" key="3">
    <source>
        <dbReference type="ARBA" id="ARBA00005735"/>
    </source>
</evidence>
<dbReference type="GO" id="GO:0008378">
    <property type="term" value="F:galactosyltransferase activity"/>
    <property type="evidence" value="ECO:0007669"/>
    <property type="project" value="TreeGrafter"/>
</dbReference>
<reference evidence="14" key="1">
    <citation type="submission" date="2022-07" db="EMBL/GenBank/DDBJ databases">
        <title>Genome analysis of Parmales, a sister group of diatoms, reveals the evolutionary specialization of diatoms from phago-mixotrophs to photoautotrophs.</title>
        <authorList>
            <person name="Ban H."/>
            <person name="Sato S."/>
            <person name="Yoshikawa S."/>
            <person name="Kazumasa Y."/>
            <person name="Nakamura Y."/>
            <person name="Ichinomiya M."/>
            <person name="Saitoh K."/>
            <person name="Sato N."/>
            <person name="Blanc-Mathieu R."/>
            <person name="Endo H."/>
            <person name="Kuwata A."/>
            <person name="Ogata H."/>
        </authorList>
    </citation>
    <scope>NUCLEOTIDE SEQUENCE</scope>
</reference>
<dbReference type="InterPro" id="IPR029044">
    <property type="entry name" value="Nucleotide-diphossugar_trans"/>
</dbReference>
<name>A0A9W7EFN8_9STRA</name>
<keyword evidence="15" id="KW-1185">Reference proteome</keyword>
<keyword evidence="9" id="KW-0472">Membrane</keyword>
<evidence type="ECO:0000313" key="14">
    <source>
        <dbReference type="EMBL" id="GMH74833.1"/>
    </source>
</evidence>
<comment type="similarity">
    <text evidence="3">Belongs to the glycosyltransferase 7 family.</text>
</comment>
<evidence type="ECO:0000313" key="15">
    <source>
        <dbReference type="Proteomes" id="UP001165082"/>
    </source>
</evidence>
<dbReference type="GO" id="GO:0005794">
    <property type="term" value="C:Golgi apparatus"/>
    <property type="evidence" value="ECO:0007669"/>
    <property type="project" value="TreeGrafter"/>
</dbReference>
<gene>
    <name evidence="14" type="ORF">TrRE_jg9405</name>
</gene>
<accession>A0A9W7EFN8</accession>
<dbReference type="GO" id="GO:0009100">
    <property type="term" value="P:glycoprotein metabolic process"/>
    <property type="evidence" value="ECO:0007669"/>
    <property type="project" value="UniProtKB-ARBA"/>
</dbReference>
<dbReference type="GO" id="GO:0005975">
    <property type="term" value="P:carbohydrate metabolic process"/>
    <property type="evidence" value="ECO:0007669"/>
    <property type="project" value="InterPro"/>
</dbReference>
<evidence type="ECO:0000259" key="11">
    <source>
        <dbReference type="Pfam" id="PF02709"/>
    </source>
</evidence>
<dbReference type="Proteomes" id="UP001165082">
    <property type="component" value="Unassembled WGS sequence"/>
</dbReference>
<dbReference type="EMBL" id="BRXZ01001593">
    <property type="protein sequence ID" value="GMH74833.1"/>
    <property type="molecule type" value="Genomic_DNA"/>
</dbReference>
<keyword evidence="4" id="KW-0328">Glycosyltransferase</keyword>
<proteinExistence type="inferred from homology"/>
<evidence type="ECO:0000256" key="7">
    <source>
        <dbReference type="ARBA" id="ARBA00022968"/>
    </source>
</evidence>
<dbReference type="Pfam" id="PF13733">
    <property type="entry name" value="Glyco_transf_7N"/>
    <property type="match status" value="1"/>
</dbReference>
<feature type="domain" description="LicD/FKTN/FKRP nucleotidyltransferase" evidence="12">
    <location>
        <begin position="454"/>
        <end position="502"/>
    </location>
</feature>
<evidence type="ECO:0000256" key="4">
    <source>
        <dbReference type="ARBA" id="ARBA00022676"/>
    </source>
</evidence>
<dbReference type="InterPro" id="IPR027791">
    <property type="entry name" value="Galactosyl_T_C"/>
</dbReference>
<evidence type="ECO:0000256" key="8">
    <source>
        <dbReference type="ARBA" id="ARBA00022989"/>
    </source>
</evidence>
<dbReference type="PANTHER" id="PTHR19300">
    <property type="entry name" value="BETA-1,4-GALACTOSYLTRANSFERASE"/>
    <property type="match status" value="1"/>
</dbReference>
<sequence>MIASSVPTVIHPTSRDSNVAVDSNVDSNVDSHKNLREVEHDDGTNLVEVALLIPYRDREVHLRRFKEYMATYMQVHHPGVNVTIWGIEQHDSKPFNRAWLTNVGLTEVMKTLPTVQCIVQHDVDRYPKLYVDYTDCETPIQLSAENDEFNGGIPYREYAGGVVSLSPKHWKLINGMSNEYHGWGGEDDDLHYRLRENGLLAPSGSIRRPKKGMGQFNVVAETKTAFGWMGSVVVVGCDKLVPPYVTTRFACYEDELLGESPDAKVALVDGTDIWFKDDLFKLIVDGVYVVAEPEHHPMSVDGFHKQWIDGCPSYGNKIWESIKENSMICAGTIFGTHGEMLRFLGTFNQELRRTECNDQGVLNVLIRTWNEKDRDQRKPIVWKFEDNIVLSMNVAKTFFHEEAYVVHTGDNPLAVAAIGEITSTAETAQQFRNIMTTEDDKKAERLLRHIHEACESAGMEYFIDGGTLIGSLLHHGRIPWDDDMDVYFWVEDREAVIEALSTDGFKVQAAYNGLYSKMWDENVPENESTKNGQTYNWPFVDLGWLDSNATHAWELRTAEAKYAGHVYPRSVLSPPASRPYGSLVVNAPHDGDAMLQIRLGANWRQTCVKANWDHKYEKVRDANVGDGNAHQTIECSALPWVPLVREESGVEVLSLQGQVLQRWFKESKILLEGGCS</sequence>
<dbReference type="PRINTS" id="PR02050">
    <property type="entry name" value="B14GALTRFASE"/>
</dbReference>
<dbReference type="SUPFAM" id="SSF53448">
    <property type="entry name" value="Nucleotide-diphospho-sugar transferases"/>
    <property type="match status" value="1"/>
</dbReference>
<keyword evidence="5" id="KW-0808">Transferase</keyword>
<keyword evidence="8" id="KW-1133">Transmembrane helix</keyword>
<dbReference type="Gene3D" id="3.90.550.10">
    <property type="entry name" value="Spore Coat Polysaccharide Biosynthesis Protein SpsA, Chain A"/>
    <property type="match status" value="1"/>
</dbReference>
<dbReference type="GO" id="GO:0016020">
    <property type="term" value="C:membrane"/>
    <property type="evidence" value="ECO:0007669"/>
    <property type="project" value="UniProtKB-SubCell"/>
</dbReference>
<dbReference type="InterPro" id="IPR007074">
    <property type="entry name" value="LicD/FKTN/FKRP_NTP_transf"/>
</dbReference>
<evidence type="ECO:0000259" key="13">
    <source>
        <dbReference type="Pfam" id="PF13733"/>
    </source>
</evidence>
<dbReference type="OrthoDB" id="10038994at2759"/>
<comment type="subcellular location">
    <subcellularLocation>
        <location evidence="1">Membrane</location>
        <topology evidence="1">Single-pass type II membrane protein</topology>
    </subcellularLocation>
</comment>
<dbReference type="Pfam" id="PF04991">
    <property type="entry name" value="LicD"/>
    <property type="match status" value="1"/>
</dbReference>
<dbReference type="PANTHER" id="PTHR19300:SF57">
    <property type="entry name" value="BETA-1,4-N-ACETYLGALACTOSAMINYLTRANSFERASE"/>
    <property type="match status" value="1"/>
</dbReference>
<evidence type="ECO:0000256" key="5">
    <source>
        <dbReference type="ARBA" id="ARBA00022679"/>
    </source>
</evidence>
<dbReference type="InterPro" id="IPR027995">
    <property type="entry name" value="Galactosyl_T_N"/>
</dbReference>
<evidence type="ECO:0000259" key="12">
    <source>
        <dbReference type="Pfam" id="PF04991"/>
    </source>
</evidence>
<dbReference type="Gene3D" id="3.30.460.40">
    <property type="match status" value="1"/>
</dbReference>
<keyword evidence="10" id="KW-0325">Glycoprotein</keyword>